<dbReference type="PANTHER" id="PTHR24148">
    <property type="entry name" value="ANKYRIN REPEAT DOMAIN-CONTAINING PROTEIN 39 HOMOLOG-RELATED"/>
    <property type="match status" value="1"/>
</dbReference>
<dbReference type="InterPro" id="IPR010730">
    <property type="entry name" value="HET"/>
</dbReference>
<dbReference type="Pfam" id="PF06985">
    <property type="entry name" value="HET"/>
    <property type="match status" value="1"/>
</dbReference>
<evidence type="ECO:0000259" key="1">
    <source>
        <dbReference type="Pfam" id="PF06985"/>
    </source>
</evidence>
<sequence length="634" mass="71999">MTDYVYSPLEASHIRLIKVAFNDQDELDASIEHTNLDPEDPITYSTLSYVWGDTSNTVQLSCDDGKTIKITTTLHDALRQVAKFNPNKLLWVDQICINQNDLHERSEQVKLMNTIYEKAETVIAWLGAATPSTPKAIDLISRVSDIAMPTLTDMFRIEEYPDDWVGLEKYEEISTEESKKLGISFDDEEAWDAFADFFDRPWFQRIWIVQEILPARKAIMLCGAQSLEWKVLQAAARWYHYKAAAIASRHRRSVNGVDLTVAMNVPWVVRHGAEFIPELLGQKTRAVHKWPLRRLLEQFRPRLATEAKDKVYALLGVSDMGVSYSSDIVNFTIDYSQELKGVFALATKAMICNGDIAQDDLDIMMTARRRNDEPGWPTWVPDWRLENGQGCDWGIAHPLPTSLYNGPNRQNGRHQVFDTGNTYTLGVEGVVLGRATYTSQHHHVTQMLLNGGLAECHEACMSTLTSYPTGEDLEEAFALTVMAGELPGEIKKNDMSLETYVKSYLEWAKILVMPRDTEEQRTARLKVAHPLLKLGFQNDWGQKLLEAYCERRFYMTDTGYMGLGNHNMKTGDIIAVLFGLKIPCVLRLRGKNPEDGYEFIGEAYCHGMMHGEALENLQKSEEQVVSGGQRFTLY</sequence>
<evidence type="ECO:0000313" key="3">
    <source>
        <dbReference type="Proteomes" id="UP000722485"/>
    </source>
</evidence>
<evidence type="ECO:0000313" key="2">
    <source>
        <dbReference type="EMBL" id="KAF7544004.1"/>
    </source>
</evidence>
<gene>
    <name evidence="2" type="ORF">G7Z17_g10296</name>
</gene>
<dbReference type="InterPro" id="IPR052895">
    <property type="entry name" value="HetReg/Transcr_Mod"/>
</dbReference>
<comment type="caution">
    <text evidence="2">The sequence shown here is derived from an EMBL/GenBank/DDBJ whole genome shotgun (WGS) entry which is preliminary data.</text>
</comment>
<dbReference type="Pfam" id="PF26639">
    <property type="entry name" value="Het-6_barrel"/>
    <property type="match status" value="1"/>
</dbReference>
<dbReference type="OrthoDB" id="3553147at2759"/>
<organism evidence="2 3">
    <name type="scientific">Cylindrodendrum hubeiense</name>
    <dbReference type="NCBI Taxonomy" id="595255"/>
    <lineage>
        <taxon>Eukaryota</taxon>
        <taxon>Fungi</taxon>
        <taxon>Dikarya</taxon>
        <taxon>Ascomycota</taxon>
        <taxon>Pezizomycotina</taxon>
        <taxon>Sordariomycetes</taxon>
        <taxon>Hypocreomycetidae</taxon>
        <taxon>Hypocreales</taxon>
        <taxon>Nectriaceae</taxon>
        <taxon>Cylindrodendrum</taxon>
    </lineage>
</organism>
<reference evidence="2" key="1">
    <citation type="submission" date="2020-03" db="EMBL/GenBank/DDBJ databases">
        <title>Draft Genome Sequence of Cylindrodendrum hubeiense.</title>
        <authorList>
            <person name="Buettner E."/>
            <person name="Kellner H."/>
        </authorList>
    </citation>
    <scope>NUCLEOTIDE SEQUENCE</scope>
    <source>
        <strain evidence="2">IHI 201604</strain>
    </source>
</reference>
<feature type="domain" description="Heterokaryon incompatibility" evidence="1">
    <location>
        <begin position="44"/>
        <end position="211"/>
    </location>
</feature>
<keyword evidence="3" id="KW-1185">Reference proteome</keyword>
<proteinExistence type="predicted"/>
<name>A0A9P5H3A4_9HYPO</name>
<dbReference type="EMBL" id="JAANBB010000327">
    <property type="protein sequence ID" value="KAF7544004.1"/>
    <property type="molecule type" value="Genomic_DNA"/>
</dbReference>
<protein>
    <recommendedName>
        <fullName evidence="1">Heterokaryon incompatibility domain-containing protein</fullName>
    </recommendedName>
</protein>
<accession>A0A9P5H3A4</accession>
<dbReference type="Proteomes" id="UP000722485">
    <property type="component" value="Unassembled WGS sequence"/>
</dbReference>
<dbReference type="AlphaFoldDB" id="A0A9P5H3A4"/>
<dbReference type="PANTHER" id="PTHR24148:SF73">
    <property type="entry name" value="HET DOMAIN PROTEIN (AFU_ORTHOLOGUE AFUA_8G01020)"/>
    <property type="match status" value="1"/>
</dbReference>